<feature type="signal peptide" evidence="1">
    <location>
        <begin position="1"/>
        <end position="20"/>
    </location>
</feature>
<organism evidence="2 3">
    <name type="scientific">Lasiosphaeris hirsuta</name>
    <dbReference type="NCBI Taxonomy" id="260670"/>
    <lineage>
        <taxon>Eukaryota</taxon>
        <taxon>Fungi</taxon>
        <taxon>Dikarya</taxon>
        <taxon>Ascomycota</taxon>
        <taxon>Pezizomycotina</taxon>
        <taxon>Sordariomycetes</taxon>
        <taxon>Sordariomycetidae</taxon>
        <taxon>Sordariales</taxon>
        <taxon>Lasiosphaeriaceae</taxon>
        <taxon>Lasiosphaeris</taxon>
    </lineage>
</organism>
<evidence type="ECO:0000313" key="2">
    <source>
        <dbReference type="EMBL" id="KAK0708017.1"/>
    </source>
</evidence>
<feature type="non-terminal residue" evidence="2">
    <location>
        <position position="216"/>
    </location>
</feature>
<comment type="caution">
    <text evidence="2">The sequence shown here is derived from an EMBL/GenBank/DDBJ whole genome shotgun (WGS) entry which is preliminary data.</text>
</comment>
<keyword evidence="3" id="KW-1185">Reference proteome</keyword>
<evidence type="ECO:0000256" key="1">
    <source>
        <dbReference type="SAM" id="SignalP"/>
    </source>
</evidence>
<reference evidence="2" key="1">
    <citation type="submission" date="2023-06" db="EMBL/GenBank/DDBJ databases">
        <title>Genome-scale phylogeny and comparative genomics of the fungal order Sordariales.</title>
        <authorList>
            <consortium name="Lawrence Berkeley National Laboratory"/>
            <person name="Hensen N."/>
            <person name="Bonometti L."/>
            <person name="Westerberg I."/>
            <person name="Brannstrom I.O."/>
            <person name="Guillou S."/>
            <person name="Cros-Aarteil S."/>
            <person name="Calhoun S."/>
            <person name="Haridas S."/>
            <person name="Kuo A."/>
            <person name="Mondo S."/>
            <person name="Pangilinan J."/>
            <person name="Riley R."/>
            <person name="Labutti K."/>
            <person name="Andreopoulos B."/>
            <person name="Lipzen A."/>
            <person name="Chen C."/>
            <person name="Yanf M."/>
            <person name="Daum C."/>
            <person name="Ng V."/>
            <person name="Clum A."/>
            <person name="Steindorff A."/>
            <person name="Ohm R."/>
            <person name="Martin F."/>
            <person name="Silar P."/>
            <person name="Natvig D."/>
            <person name="Lalanne C."/>
            <person name="Gautier V."/>
            <person name="Ament-Velasquez S.L."/>
            <person name="Kruys A."/>
            <person name="Hutchinson M.I."/>
            <person name="Powell A.J."/>
            <person name="Barry K."/>
            <person name="Miller A.N."/>
            <person name="Grigoriev I.V."/>
            <person name="Debuchy R."/>
            <person name="Gladieux P."/>
            <person name="Thoren M.H."/>
            <person name="Johannesson H."/>
        </authorList>
    </citation>
    <scope>NUCLEOTIDE SEQUENCE</scope>
    <source>
        <strain evidence="2">SMH4607-1</strain>
    </source>
</reference>
<name>A0AA40A2B8_9PEZI</name>
<protein>
    <submittedName>
        <fullName evidence="2">Uncharacterized protein</fullName>
    </submittedName>
</protein>
<keyword evidence="1" id="KW-0732">Signal</keyword>
<dbReference type="Proteomes" id="UP001172102">
    <property type="component" value="Unassembled WGS sequence"/>
</dbReference>
<accession>A0AA40A2B8</accession>
<evidence type="ECO:0000313" key="3">
    <source>
        <dbReference type="Proteomes" id="UP001172102"/>
    </source>
</evidence>
<gene>
    <name evidence="2" type="ORF">B0H67DRAFT_543401</name>
</gene>
<sequence>MYSAGPLWFLLAALVVSVSAQNEIQQGCSCSGLDYTNGGSYLIDGNSDSNFTFTSVFNGACFDATIVPILISPEGYGYQCSVIQSGLDGVEQPSVCDIVYANMNDGSWAVVVQAPEHDFVVQREFNLTAGGAANTVVITITPTLTVGVTSTIPGTTETNWIVETETEYAEPEIVTGDCYLQTDTVFSYIPGPVTHYVSTIARWSTVGAVTQYYQTT</sequence>
<proteinExistence type="predicted"/>
<feature type="chain" id="PRO_5041401051" evidence="1">
    <location>
        <begin position="21"/>
        <end position="216"/>
    </location>
</feature>
<dbReference type="AlphaFoldDB" id="A0AA40A2B8"/>
<dbReference type="EMBL" id="JAUKUA010000006">
    <property type="protein sequence ID" value="KAK0708017.1"/>
    <property type="molecule type" value="Genomic_DNA"/>
</dbReference>